<sequence length="225" mass="24795">MRSIGLFIFPLLLLVIVFSGCLETPVAAPPHIDENVLEECGWVQIGDSTSMSKTFDIGGKEIKINTATINYGDKSLEAYLMRQVGAYSNRENVSTARIVAMRIVLPAGIPLPSQIVLEMASTQVKDMAVEMNIKDFHKINRTQVPLKNEKTAEANVYSGYITLDGNNVPLKGMIATWGVSGSTLVVTTVYPDKDFVFTEGTKKVIINIDGKAEYEEIIKLLQHIE</sequence>
<dbReference type="AlphaFoldDB" id="A0A848DBW2"/>
<evidence type="ECO:0000313" key="1">
    <source>
        <dbReference type="EMBL" id="NMG83771.1"/>
    </source>
</evidence>
<dbReference type="EMBL" id="WNEG01000105">
    <property type="protein sequence ID" value="NMG83771.1"/>
    <property type="molecule type" value="Genomic_DNA"/>
</dbReference>
<dbReference type="PROSITE" id="PS51257">
    <property type="entry name" value="PROKAR_LIPOPROTEIN"/>
    <property type="match status" value="1"/>
</dbReference>
<dbReference type="Proteomes" id="UP000606580">
    <property type="component" value="Unassembled WGS sequence"/>
</dbReference>
<dbReference type="Pfam" id="PF20127">
    <property type="entry name" value="DUF6517"/>
    <property type="match status" value="1"/>
</dbReference>
<name>A0A848DBW2_9EURY</name>
<protein>
    <submittedName>
        <fullName evidence="1">Uncharacterized protein</fullName>
    </submittedName>
</protein>
<reference evidence="1" key="1">
    <citation type="journal article" date="2020" name="MBio">
        <title>'Candidatus Ethanoperedens,' a Thermophilic Genus of Archaea Mediating the Anaerobic Oxidation of Ethane.</title>
        <authorList>
            <person name="Hahn C.J."/>
            <person name="Laso-Perez R."/>
            <person name="Vulcano F."/>
            <person name="Vaziourakis K.M."/>
            <person name="Stokke R."/>
            <person name="Steen I.H."/>
            <person name="Teske A."/>
            <person name="Boetius A."/>
            <person name="Liebeke M."/>
            <person name="Amann R."/>
            <person name="Knittel K."/>
            <person name="Wegener G."/>
        </authorList>
    </citation>
    <scope>NUCLEOTIDE SEQUENCE</scope>
    <source>
        <strain evidence="1">GoM-Arc1-LC-WB58</strain>
    </source>
</reference>
<gene>
    <name evidence="1" type="ORF">GIS02_06175</name>
</gene>
<proteinExistence type="predicted"/>
<evidence type="ECO:0000313" key="2">
    <source>
        <dbReference type="Proteomes" id="UP000606580"/>
    </source>
</evidence>
<comment type="caution">
    <text evidence="1">The sequence shown here is derived from an EMBL/GenBank/DDBJ whole genome shotgun (WGS) entry which is preliminary data.</text>
</comment>
<dbReference type="InterPro" id="IPR045396">
    <property type="entry name" value="DUF6517"/>
</dbReference>
<accession>A0A848DBW2</accession>
<organism evidence="1 2">
    <name type="scientific">Candidatus Ethanoperedens thermophilum</name>
    <dbReference type="NCBI Taxonomy" id="2766897"/>
    <lineage>
        <taxon>Archaea</taxon>
        <taxon>Methanobacteriati</taxon>
        <taxon>Methanobacteriota</taxon>
        <taxon>Stenosarchaea group</taxon>
        <taxon>Methanomicrobia</taxon>
        <taxon>Methanosarcinales</taxon>
        <taxon>Methanosarcinales incertae sedis</taxon>
        <taxon>GOM Arc I cluster</taxon>
        <taxon>Candidatus Ethanoperedens</taxon>
    </lineage>
</organism>